<accession>A0A444YFD8</accession>
<sequence>MGLWSRAAAIRLSLPGVDLSALLHSARNPCFLLHVCNHPNLLESAFDGSCKYHAIRGSIGLVLIFSQWTKVLDILDYYFICYLIREIKVSKTSSGRKPLESCRLITKICYTSLAIKASVSVSRALGIDFSINHQARPPFSVFNRPLDDASDPSRPIEFLTDVDYLNKENGHQRDAGSTASTAMVLGDRILVTNVGNSRSIATEMQSESKWKQMGELAMSNGRLDMAEDCLNHVMDLSELLPLYSSLGEAEGISKCVFLASCRKN</sequence>
<keyword evidence="3" id="KW-1185">Reference proteome</keyword>
<feature type="domain" description="COPA/B TPR" evidence="1">
    <location>
        <begin position="196"/>
        <end position="256"/>
    </location>
</feature>
<dbReference type="EMBL" id="SDMP01000017">
    <property type="protein sequence ID" value="RYR00660.1"/>
    <property type="molecule type" value="Genomic_DNA"/>
</dbReference>
<organism evidence="2 3">
    <name type="scientific">Arachis hypogaea</name>
    <name type="common">Peanut</name>
    <dbReference type="NCBI Taxonomy" id="3818"/>
    <lineage>
        <taxon>Eukaryota</taxon>
        <taxon>Viridiplantae</taxon>
        <taxon>Streptophyta</taxon>
        <taxon>Embryophyta</taxon>
        <taxon>Tracheophyta</taxon>
        <taxon>Spermatophyta</taxon>
        <taxon>Magnoliopsida</taxon>
        <taxon>eudicotyledons</taxon>
        <taxon>Gunneridae</taxon>
        <taxon>Pentapetalae</taxon>
        <taxon>rosids</taxon>
        <taxon>fabids</taxon>
        <taxon>Fabales</taxon>
        <taxon>Fabaceae</taxon>
        <taxon>Papilionoideae</taxon>
        <taxon>50 kb inversion clade</taxon>
        <taxon>dalbergioids sensu lato</taxon>
        <taxon>Dalbergieae</taxon>
        <taxon>Pterocarpus clade</taxon>
        <taxon>Arachis</taxon>
    </lineage>
</organism>
<dbReference type="AlphaFoldDB" id="A0A444YFD8"/>
<reference evidence="2 3" key="1">
    <citation type="submission" date="2019-01" db="EMBL/GenBank/DDBJ databases">
        <title>Sequencing of cultivated peanut Arachis hypogaea provides insights into genome evolution and oil improvement.</title>
        <authorList>
            <person name="Chen X."/>
        </authorList>
    </citation>
    <scope>NUCLEOTIDE SEQUENCE [LARGE SCALE GENOMIC DNA]</scope>
    <source>
        <strain evidence="3">cv. Fuhuasheng</strain>
        <tissue evidence="2">Leaves</tissue>
    </source>
</reference>
<comment type="caution">
    <text evidence="2">The sequence shown here is derived from an EMBL/GenBank/DDBJ whole genome shotgun (WGS) entry which is preliminary data.</text>
</comment>
<dbReference type="STRING" id="3818.A0A444YFD8"/>
<evidence type="ECO:0000313" key="3">
    <source>
        <dbReference type="Proteomes" id="UP000289738"/>
    </source>
</evidence>
<gene>
    <name evidence="2" type="ORF">Ahy_B07g088787</name>
</gene>
<dbReference type="InterPro" id="IPR056176">
    <property type="entry name" value="TPR_COPA_B"/>
</dbReference>
<dbReference type="Gene3D" id="1.25.40.470">
    <property type="match status" value="1"/>
</dbReference>
<evidence type="ECO:0000313" key="2">
    <source>
        <dbReference type="EMBL" id="RYR00660.1"/>
    </source>
</evidence>
<proteinExistence type="predicted"/>
<evidence type="ECO:0000259" key="1">
    <source>
        <dbReference type="Pfam" id="PF23953"/>
    </source>
</evidence>
<dbReference type="Proteomes" id="UP000289738">
    <property type="component" value="Chromosome B07"/>
</dbReference>
<protein>
    <recommendedName>
        <fullName evidence="1">COPA/B TPR domain-containing protein</fullName>
    </recommendedName>
</protein>
<name>A0A444YFD8_ARAHY</name>
<dbReference type="Pfam" id="PF23953">
    <property type="entry name" value="TPR_COPA_B"/>
    <property type="match status" value="1"/>
</dbReference>